<dbReference type="EMBL" id="CP011568">
    <property type="protein sequence ID" value="AKJ70178.1"/>
    <property type="molecule type" value="Genomic_DNA"/>
</dbReference>
<dbReference type="KEGG" id="ptx:ABW99_20150"/>
<sequence length="63" mass="7053">MAAFPWFQIFIAGLFIGEDKTAGPAGSHDHSPVDRLDDGDEFDNPRAASDNHVKWQILSYYVD</sequence>
<dbReference type="AlphaFoldDB" id="A0A0G3ESX5"/>
<keyword evidence="3" id="KW-1185">Reference proteome</keyword>
<dbReference type="Proteomes" id="UP000036700">
    <property type="component" value="Chromosome"/>
</dbReference>
<accession>A0A0G3ESX5</accession>
<feature type="compositionally biased region" description="Basic and acidic residues" evidence="1">
    <location>
        <begin position="22"/>
        <end position="36"/>
    </location>
</feature>
<proteinExistence type="predicted"/>
<evidence type="ECO:0000313" key="2">
    <source>
        <dbReference type="EMBL" id="AKJ70178.1"/>
    </source>
</evidence>
<gene>
    <name evidence="2" type="ORF">ABW99_20150</name>
</gene>
<feature type="region of interest" description="Disordered" evidence="1">
    <location>
        <begin position="22"/>
        <end position="47"/>
    </location>
</feature>
<name>A0A0G3ESX5_9BURK</name>
<reference evidence="3" key="1">
    <citation type="submission" date="2015-06" db="EMBL/GenBank/DDBJ databases">
        <authorList>
            <person name="Lim Y.L."/>
            <person name="Ee R."/>
            <person name="Yong D."/>
            <person name="How K.Y."/>
            <person name="Yin W.F."/>
            <person name="Chan K.G."/>
        </authorList>
    </citation>
    <scope>NUCLEOTIDE SEQUENCE [LARGE SCALE GENOMIC DNA]</scope>
    <source>
        <strain evidence="3">DSM 25325</strain>
    </source>
</reference>
<organism evidence="2 3">
    <name type="scientific">Pandoraea thiooxydans</name>
    <dbReference type="NCBI Taxonomy" id="445709"/>
    <lineage>
        <taxon>Bacteria</taxon>
        <taxon>Pseudomonadati</taxon>
        <taxon>Pseudomonadota</taxon>
        <taxon>Betaproteobacteria</taxon>
        <taxon>Burkholderiales</taxon>
        <taxon>Burkholderiaceae</taxon>
        <taxon>Pandoraea</taxon>
    </lineage>
</organism>
<evidence type="ECO:0000313" key="3">
    <source>
        <dbReference type="Proteomes" id="UP000036700"/>
    </source>
</evidence>
<dbReference type="STRING" id="445709.ABW99_20150"/>
<dbReference type="PATRIC" id="fig|445709.3.peg.4225"/>
<protein>
    <submittedName>
        <fullName evidence="2">Uncharacterized protein</fullName>
    </submittedName>
</protein>
<evidence type="ECO:0000256" key="1">
    <source>
        <dbReference type="SAM" id="MobiDB-lite"/>
    </source>
</evidence>
<dbReference type="RefSeq" id="WP_047216111.1">
    <property type="nucleotide sequence ID" value="NZ_CP011568.3"/>
</dbReference>